<dbReference type="GO" id="GO:0015293">
    <property type="term" value="F:symporter activity"/>
    <property type="evidence" value="ECO:0007669"/>
    <property type="project" value="UniProtKB-KW"/>
</dbReference>
<evidence type="ECO:0000313" key="10">
    <source>
        <dbReference type="Proteomes" id="UP000007266"/>
    </source>
</evidence>
<dbReference type="InterPro" id="IPR011701">
    <property type="entry name" value="MFS"/>
</dbReference>
<evidence type="ECO:0000256" key="6">
    <source>
        <dbReference type="ARBA" id="ARBA00023136"/>
    </source>
</evidence>
<keyword evidence="6 8" id="KW-0472">Membrane</keyword>
<keyword evidence="4" id="KW-0769">Symport</keyword>
<protein>
    <submittedName>
        <fullName evidence="9">Inorganic phosphate cotransporter-like protein</fullName>
    </submittedName>
</protein>
<dbReference type="EMBL" id="KQ971312">
    <property type="protein sequence ID" value="KYB29285.1"/>
    <property type="molecule type" value="Genomic_DNA"/>
</dbReference>
<evidence type="ECO:0000256" key="4">
    <source>
        <dbReference type="ARBA" id="ARBA00022847"/>
    </source>
</evidence>
<feature type="transmembrane region" description="Helical" evidence="8">
    <location>
        <begin position="332"/>
        <end position="352"/>
    </location>
</feature>
<sequence length="598" mass="65641">MKKKHQTPKVKIREKVQEITDPEPPDSEEEEGFSKWLRSREGIENIKLFVLGNSILICLLISWPEVKETLETAYYMEEVRKYLHSQDPAQQRNQVLKDKSLFLKMAPGLETLKRGSIQLQRVAQKVVNDQIGSRHVLAVFIVTGFVLCGVVEQSASVALRANSTSSYSAAEFAEYVENTSYITRYCQPPSNKSIVHVVRSIPHIEIPMTRTDETEAVLRQAFMWGSLVSPLAASRVAARVGAERLFGAGVLGTGVVAIMVPASWLTPSHVAIRIVQGIFVGATFPAAHMLAVTWIKTKHVSAFVSLYTAVNLGYAVVGILGTLLVRSCGRDFLSYVIAMSSFLWYFLWWRFVEESLHPNRPKRDEHRNLPWRRLLTSKPAWACGITVIGSQWADATLMLGVTKYLKLVYGFSIEYQDILQSLPHIGHFFAAITFGVVVDHVRQSGIVSTTTARKLFVYISHFPPAALMFVLGYTGCDPAAPAALYTAALAFTAATPAGAFASAADIAPNFAGTVFGLCQTVGAAGLLAANYVVSEGLHGSFAGWWRLVFGVSSAVLLTTAAFFMAMGSGSVQDWNAPGDIEPELEPMEEPSRLDSVLE</sequence>
<keyword evidence="3 8" id="KW-0812">Transmembrane</keyword>
<keyword evidence="2" id="KW-0813">Transport</keyword>
<dbReference type="GO" id="GO:0022857">
    <property type="term" value="F:transmembrane transporter activity"/>
    <property type="evidence" value="ECO:0000318"/>
    <property type="project" value="GO_Central"/>
</dbReference>
<dbReference type="Pfam" id="PF07690">
    <property type="entry name" value="MFS_1"/>
    <property type="match status" value="1"/>
</dbReference>
<gene>
    <name evidence="9" type="primary">AUGUSTUS-3.0.2_34561</name>
    <name evidence="9" type="ORF">TcasGA2_TC034561</name>
</gene>
<organism evidence="9 10">
    <name type="scientific">Tribolium castaneum</name>
    <name type="common">Red flour beetle</name>
    <dbReference type="NCBI Taxonomy" id="7070"/>
    <lineage>
        <taxon>Eukaryota</taxon>
        <taxon>Metazoa</taxon>
        <taxon>Ecdysozoa</taxon>
        <taxon>Arthropoda</taxon>
        <taxon>Hexapoda</taxon>
        <taxon>Insecta</taxon>
        <taxon>Pterygota</taxon>
        <taxon>Neoptera</taxon>
        <taxon>Endopterygota</taxon>
        <taxon>Coleoptera</taxon>
        <taxon>Polyphaga</taxon>
        <taxon>Cucujiformia</taxon>
        <taxon>Tenebrionidae</taxon>
        <taxon>Tenebrionidae incertae sedis</taxon>
        <taxon>Tribolium</taxon>
    </lineage>
</organism>
<feature type="compositionally biased region" description="Basic residues" evidence="7">
    <location>
        <begin position="1"/>
        <end position="10"/>
    </location>
</feature>
<comment type="subcellular location">
    <subcellularLocation>
        <location evidence="1">Membrane</location>
        <topology evidence="1">Multi-pass membrane protein</topology>
    </subcellularLocation>
</comment>
<feature type="transmembrane region" description="Helical" evidence="8">
    <location>
        <begin position="270"/>
        <end position="292"/>
    </location>
</feature>
<evidence type="ECO:0000256" key="5">
    <source>
        <dbReference type="ARBA" id="ARBA00022989"/>
    </source>
</evidence>
<evidence type="ECO:0000256" key="2">
    <source>
        <dbReference type="ARBA" id="ARBA00022448"/>
    </source>
</evidence>
<keyword evidence="5 8" id="KW-1133">Transmembrane helix</keyword>
<reference evidence="9 10" key="2">
    <citation type="journal article" date="2010" name="Nucleic Acids Res.">
        <title>BeetleBase in 2010: revisions to provide comprehensive genomic information for Tribolium castaneum.</title>
        <authorList>
            <person name="Kim H.S."/>
            <person name="Murphy T."/>
            <person name="Xia J."/>
            <person name="Caragea D."/>
            <person name="Park Y."/>
            <person name="Beeman R.W."/>
            <person name="Lorenzen M.D."/>
            <person name="Butcher S."/>
            <person name="Manak J.R."/>
            <person name="Brown S.J."/>
        </authorList>
    </citation>
    <scope>GENOME REANNOTATION</scope>
    <source>
        <strain evidence="9 10">Georgia GA2</strain>
    </source>
</reference>
<dbReference type="AlphaFoldDB" id="A0A139WNA5"/>
<feature type="transmembrane region" description="Helical" evidence="8">
    <location>
        <begin position="245"/>
        <end position="264"/>
    </location>
</feature>
<feature type="transmembrane region" description="Helical" evidence="8">
    <location>
        <begin position="510"/>
        <end position="532"/>
    </location>
</feature>
<feature type="region of interest" description="Disordered" evidence="7">
    <location>
        <begin position="575"/>
        <end position="598"/>
    </location>
</feature>
<feature type="transmembrane region" description="Helical" evidence="8">
    <location>
        <begin position="304"/>
        <end position="326"/>
    </location>
</feature>
<feature type="transmembrane region" description="Helical" evidence="8">
    <location>
        <begin position="544"/>
        <end position="565"/>
    </location>
</feature>
<dbReference type="GO" id="GO:0016020">
    <property type="term" value="C:membrane"/>
    <property type="evidence" value="ECO:0000318"/>
    <property type="project" value="GO_Central"/>
</dbReference>
<reference evidence="9 10" key="1">
    <citation type="journal article" date="2008" name="Nature">
        <title>The genome of the model beetle and pest Tribolium castaneum.</title>
        <authorList>
            <consortium name="Tribolium Genome Sequencing Consortium"/>
            <person name="Richards S."/>
            <person name="Gibbs R.A."/>
            <person name="Weinstock G.M."/>
            <person name="Brown S.J."/>
            <person name="Denell R."/>
            <person name="Beeman R.W."/>
            <person name="Gibbs R."/>
            <person name="Beeman R.W."/>
            <person name="Brown S.J."/>
            <person name="Bucher G."/>
            <person name="Friedrich M."/>
            <person name="Grimmelikhuijzen C.J."/>
            <person name="Klingler M."/>
            <person name="Lorenzen M."/>
            <person name="Richards S."/>
            <person name="Roth S."/>
            <person name="Schroder R."/>
            <person name="Tautz D."/>
            <person name="Zdobnov E.M."/>
            <person name="Muzny D."/>
            <person name="Gibbs R.A."/>
            <person name="Weinstock G.M."/>
            <person name="Attaway T."/>
            <person name="Bell S."/>
            <person name="Buhay C.J."/>
            <person name="Chandrabose M.N."/>
            <person name="Chavez D."/>
            <person name="Clerk-Blankenburg K.P."/>
            <person name="Cree A."/>
            <person name="Dao M."/>
            <person name="Davis C."/>
            <person name="Chacko J."/>
            <person name="Dinh H."/>
            <person name="Dugan-Rocha S."/>
            <person name="Fowler G."/>
            <person name="Garner T.T."/>
            <person name="Garnes J."/>
            <person name="Gnirke A."/>
            <person name="Hawes A."/>
            <person name="Hernandez J."/>
            <person name="Hines S."/>
            <person name="Holder M."/>
            <person name="Hume J."/>
            <person name="Jhangiani S.N."/>
            <person name="Joshi V."/>
            <person name="Khan Z.M."/>
            <person name="Jackson L."/>
            <person name="Kovar C."/>
            <person name="Kowis A."/>
            <person name="Lee S."/>
            <person name="Lewis L.R."/>
            <person name="Margolis J."/>
            <person name="Morgan M."/>
            <person name="Nazareth L.V."/>
            <person name="Nguyen N."/>
            <person name="Okwuonu G."/>
            <person name="Parker D."/>
            <person name="Richards S."/>
            <person name="Ruiz S.J."/>
            <person name="Santibanez J."/>
            <person name="Savard J."/>
            <person name="Scherer S.E."/>
            <person name="Schneider B."/>
            <person name="Sodergren E."/>
            <person name="Tautz D."/>
            <person name="Vattahil S."/>
            <person name="Villasana D."/>
            <person name="White C.S."/>
            <person name="Wright R."/>
            <person name="Park Y."/>
            <person name="Beeman R.W."/>
            <person name="Lord J."/>
            <person name="Oppert B."/>
            <person name="Lorenzen M."/>
            <person name="Brown S."/>
            <person name="Wang L."/>
            <person name="Savard J."/>
            <person name="Tautz D."/>
            <person name="Richards S."/>
            <person name="Weinstock G."/>
            <person name="Gibbs R.A."/>
            <person name="Liu Y."/>
            <person name="Worley K."/>
            <person name="Weinstock G."/>
            <person name="Elsik C.G."/>
            <person name="Reese J.T."/>
            <person name="Elhaik E."/>
            <person name="Landan G."/>
            <person name="Graur D."/>
            <person name="Arensburger P."/>
            <person name="Atkinson P."/>
            <person name="Beeman R.W."/>
            <person name="Beidler J."/>
            <person name="Brown S.J."/>
            <person name="Demuth J.P."/>
            <person name="Drury D.W."/>
            <person name="Du Y.Z."/>
            <person name="Fujiwara H."/>
            <person name="Lorenzen M."/>
            <person name="Maselli V."/>
            <person name="Osanai M."/>
            <person name="Park Y."/>
            <person name="Robertson H.M."/>
            <person name="Tu Z."/>
            <person name="Wang J.J."/>
            <person name="Wang S."/>
            <person name="Richards S."/>
            <person name="Song H."/>
            <person name="Zhang L."/>
            <person name="Sodergren E."/>
            <person name="Werner D."/>
            <person name="Stanke M."/>
            <person name="Morgenstern B."/>
            <person name="Solovyev V."/>
            <person name="Kosarev P."/>
            <person name="Brown G."/>
            <person name="Chen H.C."/>
            <person name="Ermolaeva O."/>
            <person name="Hlavina W."/>
            <person name="Kapustin Y."/>
            <person name="Kiryutin B."/>
            <person name="Kitts P."/>
            <person name="Maglott D."/>
            <person name="Pruitt K."/>
            <person name="Sapojnikov V."/>
            <person name="Souvorov A."/>
            <person name="Mackey A.J."/>
            <person name="Waterhouse R.M."/>
            <person name="Wyder S."/>
            <person name="Zdobnov E.M."/>
            <person name="Zdobnov E.M."/>
            <person name="Wyder S."/>
            <person name="Kriventseva E.V."/>
            <person name="Kadowaki T."/>
            <person name="Bork P."/>
            <person name="Aranda M."/>
            <person name="Bao R."/>
            <person name="Beermann A."/>
            <person name="Berns N."/>
            <person name="Bolognesi R."/>
            <person name="Bonneton F."/>
            <person name="Bopp D."/>
            <person name="Brown S.J."/>
            <person name="Bucher G."/>
            <person name="Butts T."/>
            <person name="Chaumot A."/>
            <person name="Denell R.E."/>
            <person name="Ferrier D.E."/>
            <person name="Friedrich M."/>
            <person name="Gordon C.M."/>
            <person name="Jindra M."/>
            <person name="Klingler M."/>
            <person name="Lan Q."/>
            <person name="Lattorff H.M."/>
            <person name="Laudet V."/>
            <person name="von Levetsow C."/>
            <person name="Liu Z."/>
            <person name="Lutz R."/>
            <person name="Lynch J.A."/>
            <person name="da Fonseca R.N."/>
            <person name="Posnien N."/>
            <person name="Reuter R."/>
            <person name="Roth S."/>
            <person name="Savard J."/>
            <person name="Schinko J.B."/>
            <person name="Schmitt C."/>
            <person name="Schoppmeier M."/>
            <person name="Schroder R."/>
            <person name="Shippy T.D."/>
            <person name="Simonnet F."/>
            <person name="Marques-Souza H."/>
            <person name="Tautz D."/>
            <person name="Tomoyasu Y."/>
            <person name="Trauner J."/>
            <person name="Van der Zee M."/>
            <person name="Vervoort M."/>
            <person name="Wittkopp N."/>
            <person name="Wimmer E.A."/>
            <person name="Yang X."/>
            <person name="Jones A.K."/>
            <person name="Sattelle D.B."/>
            <person name="Ebert P.R."/>
            <person name="Nelson D."/>
            <person name="Scott J.G."/>
            <person name="Beeman R.W."/>
            <person name="Muthukrishnan S."/>
            <person name="Kramer K.J."/>
            <person name="Arakane Y."/>
            <person name="Beeman R.W."/>
            <person name="Zhu Q."/>
            <person name="Hogenkamp D."/>
            <person name="Dixit R."/>
            <person name="Oppert B."/>
            <person name="Jiang H."/>
            <person name="Zou Z."/>
            <person name="Marshall J."/>
            <person name="Elpidina E."/>
            <person name="Vinokurov K."/>
            <person name="Oppert C."/>
            <person name="Zou Z."/>
            <person name="Evans J."/>
            <person name="Lu Z."/>
            <person name="Zhao P."/>
            <person name="Sumathipala N."/>
            <person name="Altincicek B."/>
            <person name="Vilcinskas A."/>
            <person name="Williams M."/>
            <person name="Hultmark D."/>
            <person name="Hetru C."/>
            <person name="Jiang H."/>
            <person name="Grimmelikhuijzen C.J."/>
            <person name="Hauser F."/>
            <person name="Cazzamali G."/>
            <person name="Williamson M."/>
            <person name="Park Y."/>
            <person name="Li B."/>
            <person name="Tanaka Y."/>
            <person name="Predel R."/>
            <person name="Neupert S."/>
            <person name="Schachtner J."/>
            <person name="Verleyen P."/>
            <person name="Raible F."/>
            <person name="Bork P."/>
            <person name="Friedrich M."/>
            <person name="Walden K.K."/>
            <person name="Robertson H.M."/>
            <person name="Angeli S."/>
            <person name="Foret S."/>
            <person name="Bucher G."/>
            <person name="Schuetz S."/>
            <person name="Maleszka R."/>
            <person name="Wimmer E.A."/>
            <person name="Beeman R.W."/>
            <person name="Lorenzen M."/>
            <person name="Tomoyasu Y."/>
            <person name="Miller S.C."/>
            <person name="Grossmann D."/>
            <person name="Bucher G."/>
        </authorList>
    </citation>
    <scope>NUCLEOTIDE SEQUENCE [LARGE SCALE GENOMIC DNA]</scope>
    <source>
        <strain evidence="9 10">Georgia GA2</strain>
    </source>
</reference>
<dbReference type="FunFam" id="1.20.1250.20:FF:000003">
    <property type="entry name" value="Solute carrier family 17 member 3"/>
    <property type="match status" value="1"/>
</dbReference>
<feature type="compositionally biased region" description="Acidic residues" evidence="7">
    <location>
        <begin position="20"/>
        <end position="31"/>
    </location>
</feature>
<evidence type="ECO:0000313" key="9">
    <source>
        <dbReference type="EMBL" id="KYB29285.1"/>
    </source>
</evidence>
<evidence type="ECO:0000256" key="8">
    <source>
        <dbReference type="SAM" id="Phobius"/>
    </source>
</evidence>
<dbReference type="InterPro" id="IPR050382">
    <property type="entry name" value="MFS_Na/Anion_cotransporter"/>
</dbReference>
<feature type="transmembrane region" description="Helical" evidence="8">
    <location>
        <begin position="479"/>
        <end position="503"/>
    </location>
</feature>
<evidence type="ECO:0000256" key="7">
    <source>
        <dbReference type="SAM" id="MobiDB-lite"/>
    </source>
</evidence>
<accession>A0A139WNA5</accession>
<feature type="region of interest" description="Disordered" evidence="7">
    <location>
        <begin position="1"/>
        <end position="33"/>
    </location>
</feature>
<dbReference type="InterPro" id="IPR036259">
    <property type="entry name" value="MFS_trans_sf"/>
</dbReference>
<evidence type="ECO:0000256" key="3">
    <source>
        <dbReference type="ARBA" id="ARBA00022692"/>
    </source>
</evidence>
<name>A0A139WNA5_TRICA</name>
<keyword evidence="10" id="KW-1185">Reference proteome</keyword>
<dbReference type="InParanoid" id="A0A139WNA5"/>
<dbReference type="Gene3D" id="1.20.1250.20">
    <property type="entry name" value="MFS general substrate transporter like domains"/>
    <property type="match status" value="1"/>
</dbReference>
<dbReference type="Proteomes" id="UP000007266">
    <property type="component" value="Linkage group 2"/>
</dbReference>
<dbReference type="PANTHER" id="PTHR11662">
    <property type="entry name" value="SOLUTE CARRIER FAMILY 17"/>
    <property type="match status" value="1"/>
</dbReference>
<dbReference type="PANTHER" id="PTHR11662:SF411">
    <property type="entry name" value="GH05102P"/>
    <property type="match status" value="1"/>
</dbReference>
<dbReference type="SUPFAM" id="SSF103473">
    <property type="entry name" value="MFS general substrate transporter"/>
    <property type="match status" value="1"/>
</dbReference>
<dbReference type="OMA" id="DFEVILM"/>
<dbReference type="eggNOG" id="KOG2532">
    <property type="taxonomic scope" value="Eukaryota"/>
</dbReference>
<feature type="transmembrane region" description="Helical" evidence="8">
    <location>
        <begin position="455"/>
        <end position="473"/>
    </location>
</feature>
<proteinExistence type="predicted"/>
<evidence type="ECO:0000256" key="1">
    <source>
        <dbReference type="ARBA" id="ARBA00004141"/>
    </source>
</evidence>